<proteinExistence type="predicted"/>
<dbReference type="InterPro" id="IPR000644">
    <property type="entry name" value="CBS_dom"/>
</dbReference>
<feature type="domain" description="CBS" evidence="3">
    <location>
        <begin position="70"/>
        <end position="126"/>
    </location>
</feature>
<dbReference type="SUPFAM" id="SSF54631">
    <property type="entry name" value="CBS-domain pair"/>
    <property type="match status" value="1"/>
</dbReference>
<reference evidence="4 5" key="1">
    <citation type="submission" date="2016-10" db="EMBL/GenBank/DDBJ databases">
        <authorList>
            <person name="de Groot N.N."/>
        </authorList>
    </citation>
    <scope>NUCLEOTIDE SEQUENCE [LARGE SCALE GENOMIC DNA]</scope>
    <source>
        <strain evidence="4 5">DSM 20475</strain>
    </source>
</reference>
<gene>
    <name evidence="4" type="ORF">SAMN04489866_11228</name>
</gene>
<dbReference type="EMBL" id="FNAF01000012">
    <property type="protein sequence ID" value="SDD98883.1"/>
    <property type="molecule type" value="Genomic_DNA"/>
</dbReference>
<keyword evidence="5" id="KW-1185">Reference proteome</keyword>
<evidence type="ECO:0000313" key="5">
    <source>
        <dbReference type="Proteomes" id="UP000198995"/>
    </source>
</evidence>
<dbReference type="InterPro" id="IPR046342">
    <property type="entry name" value="CBS_dom_sf"/>
</dbReference>
<protein>
    <submittedName>
        <fullName evidence="4">CBS domain-containing protein</fullName>
    </submittedName>
</protein>
<dbReference type="Proteomes" id="UP000198995">
    <property type="component" value="Unassembled WGS sequence"/>
</dbReference>
<name>A0A1G6Z9C0_PEPNI</name>
<dbReference type="PANTHER" id="PTHR48108:SF32">
    <property type="entry name" value="TRANSCRIPTIONAL REPRESSOR CCPN"/>
    <property type="match status" value="1"/>
</dbReference>
<dbReference type="InterPro" id="IPR051462">
    <property type="entry name" value="CBS_domain-containing"/>
</dbReference>
<evidence type="ECO:0000256" key="2">
    <source>
        <dbReference type="PROSITE-ProRule" id="PRU00703"/>
    </source>
</evidence>
<dbReference type="Pfam" id="PF00571">
    <property type="entry name" value="CBS"/>
    <property type="match status" value="2"/>
</dbReference>
<dbReference type="PIRSF" id="PIRSF026546">
    <property type="entry name" value="UCP026546_CBS_YqzB"/>
    <property type="match status" value="1"/>
</dbReference>
<dbReference type="Gene3D" id="3.10.580.10">
    <property type="entry name" value="CBS-domain"/>
    <property type="match status" value="1"/>
</dbReference>
<dbReference type="AlphaFoldDB" id="A0A1G6Z9C0"/>
<dbReference type="CDD" id="cd04617">
    <property type="entry name" value="CBS_pair_CcpN"/>
    <property type="match status" value="1"/>
</dbReference>
<evidence type="ECO:0000259" key="3">
    <source>
        <dbReference type="PROSITE" id="PS51371"/>
    </source>
</evidence>
<dbReference type="SUPFAM" id="SSF46785">
    <property type="entry name" value="Winged helix' DNA-binding domain"/>
    <property type="match status" value="1"/>
</dbReference>
<sequence>MSIVKETSPITGDDIADKLGTTRAALRSDLTFLSQLGLLEARPRVGYYYNENRHGYDVYMRMVELTVGEYQSVPVVLDERSSAYDALVSLFMNNIGTLFVVSEGGLLEGVLSRKDLLKLAVGNTDMHAVPVGVVMTRMPNIIMTTPEESLWMATRKLTHHEIDGLPVVKKLGEDQYEVIGRFTKTNVARAFVDIGYGYTGGEAHE</sequence>
<organism evidence="4 5">
    <name type="scientific">Peptococcus niger</name>
    <dbReference type="NCBI Taxonomy" id="2741"/>
    <lineage>
        <taxon>Bacteria</taxon>
        <taxon>Bacillati</taxon>
        <taxon>Bacillota</taxon>
        <taxon>Clostridia</taxon>
        <taxon>Eubacteriales</taxon>
        <taxon>Peptococcaceae</taxon>
        <taxon>Peptococcus</taxon>
    </lineage>
</organism>
<dbReference type="Pfam" id="PF08279">
    <property type="entry name" value="HTH_11"/>
    <property type="match status" value="1"/>
</dbReference>
<evidence type="ECO:0000256" key="1">
    <source>
        <dbReference type="ARBA" id="ARBA00022737"/>
    </source>
</evidence>
<keyword evidence="2" id="KW-0129">CBS domain</keyword>
<dbReference type="PANTHER" id="PTHR48108">
    <property type="entry name" value="CBS DOMAIN-CONTAINING PROTEIN CBSX2, CHLOROPLASTIC"/>
    <property type="match status" value="1"/>
</dbReference>
<accession>A0A1G6Z9C0</accession>
<dbReference type="InterPro" id="IPR013196">
    <property type="entry name" value="HTH_11"/>
</dbReference>
<dbReference type="InterPro" id="IPR016842">
    <property type="entry name" value="UCP026546_HTH-CBS"/>
</dbReference>
<dbReference type="STRING" id="2741.SAMN04489866_11228"/>
<keyword evidence="1" id="KW-0677">Repeat</keyword>
<evidence type="ECO:0000313" key="4">
    <source>
        <dbReference type="EMBL" id="SDD98883.1"/>
    </source>
</evidence>
<dbReference type="InterPro" id="IPR036390">
    <property type="entry name" value="WH_DNA-bd_sf"/>
</dbReference>
<dbReference type="PROSITE" id="PS51371">
    <property type="entry name" value="CBS"/>
    <property type="match status" value="2"/>
</dbReference>
<feature type="domain" description="CBS" evidence="3">
    <location>
        <begin position="135"/>
        <end position="202"/>
    </location>
</feature>